<dbReference type="AlphaFoldDB" id="A0A0H4VNC9"/>
<reference evidence="3 4" key="1">
    <citation type="submission" date="2015-01" db="EMBL/GenBank/DDBJ databases">
        <title>Rufibacter sp./DG31D/ whole genome sequencing.</title>
        <authorList>
            <person name="Kim M.K."/>
            <person name="Srinivasan S."/>
            <person name="Lee J.-J."/>
        </authorList>
    </citation>
    <scope>NUCLEOTIDE SEQUENCE [LARGE SCALE GENOMIC DNA]</scope>
    <source>
        <strain evidence="3 4">DG31D</strain>
    </source>
</reference>
<organism evidence="3 4">
    <name type="scientific">Rufibacter radiotolerans</name>
    <dbReference type="NCBI Taxonomy" id="1379910"/>
    <lineage>
        <taxon>Bacteria</taxon>
        <taxon>Pseudomonadati</taxon>
        <taxon>Bacteroidota</taxon>
        <taxon>Cytophagia</taxon>
        <taxon>Cytophagales</taxon>
        <taxon>Hymenobacteraceae</taxon>
        <taxon>Rufibacter</taxon>
    </lineage>
</organism>
<evidence type="ECO:0000313" key="3">
    <source>
        <dbReference type="EMBL" id="AKQ46818.1"/>
    </source>
</evidence>
<dbReference type="KEGG" id="ruf:TH63_16200"/>
<evidence type="ECO:0000259" key="2">
    <source>
        <dbReference type="Pfam" id="PF13628"/>
    </source>
</evidence>
<feature type="chain" id="PRO_5005211005" description="DUF4142 domain-containing protein" evidence="1">
    <location>
        <begin position="29"/>
        <end position="191"/>
    </location>
</feature>
<dbReference type="InterPro" id="IPR025419">
    <property type="entry name" value="DUF4142"/>
</dbReference>
<evidence type="ECO:0000313" key="4">
    <source>
        <dbReference type="Proteomes" id="UP000036458"/>
    </source>
</evidence>
<dbReference type="STRING" id="1379910.TH63_16200"/>
<keyword evidence="4" id="KW-1185">Reference proteome</keyword>
<dbReference type="Pfam" id="PF13628">
    <property type="entry name" value="DUF4142"/>
    <property type="match status" value="1"/>
</dbReference>
<keyword evidence="1" id="KW-0732">Signal</keyword>
<protein>
    <recommendedName>
        <fullName evidence="2">DUF4142 domain-containing protein</fullName>
    </recommendedName>
</protein>
<dbReference type="PATRIC" id="fig|1379910.4.peg.3534"/>
<dbReference type="PANTHER" id="PTHR38593:SF1">
    <property type="entry name" value="BLR2558 PROTEIN"/>
    <property type="match status" value="1"/>
</dbReference>
<proteinExistence type="predicted"/>
<dbReference type="EMBL" id="CP010777">
    <property type="protein sequence ID" value="AKQ46818.1"/>
    <property type="molecule type" value="Genomic_DNA"/>
</dbReference>
<feature type="signal peptide" evidence="1">
    <location>
        <begin position="1"/>
        <end position="28"/>
    </location>
</feature>
<evidence type="ECO:0000256" key="1">
    <source>
        <dbReference type="SAM" id="SignalP"/>
    </source>
</evidence>
<name>A0A0H4VNC9_9BACT</name>
<sequence>MKKNMLRTARAGKALLLACLVWAVTSCATTDMGGSTGGSGTGTGATSTAQADQAFIETAAGGQQLRLRLSEVAVQKTANLEAREFAKAVVTNHTKSVAELKGIAQQLRVTYPMALPSGRQAVYDRVTQLTGSDFDRAFAREMELAYQQDIALYQNSATAAGNLALRGFIIKTTPVLQGQLRLATQLKNILP</sequence>
<dbReference type="Proteomes" id="UP000036458">
    <property type="component" value="Chromosome"/>
</dbReference>
<feature type="domain" description="DUF4142" evidence="2">
    <location>
        <begin position="51"/>
        <end position="186"/>
    </location>
</feature>
<gene>
    <name evidence="3" type="ORF">TH63_16200</name>
</gene>
<dbReference type="Gene3D" id="1.20.1260.10">
    <property type="match status" value="1"/>
</dbReference>
<accession>A0A0H4VNC9</accession>
<dbReference type="InterPro" id="IPR012347">
    <property type="entry name" value="Ferritin-like"/>
</dbReference>
<dbReference type="PROSITE" id="PS51257">
    <property type="entry name" value="PROKAR_LIPOPROTEIN"/>
    <property type="match status" value="1"/>
</dbReference>
<dbReference type="PANTHER" id="PTHR38593">
    <property type="entry name" value="BLR2558 PROTEIN"/>
    <property type="match status" value="1"/>
</dbReference>